<evidence type="ECO:0000256" key="1">
    <source>
        <dbReference type="ARBA" id="ARBA00004167"/>
    </source>
</evidence>
<evidence type="ECO:0000256" key="7">
    <source>
        <dbReference type="ARBA" id="ARBA00023136"/>
    </source>
</evidence>
<dbReference type="GO" id="GO:0051205">
    <property type="term" value="P:protein insertion into membrane"/>
    <property type="evidence" value="ECO:0007669"/>
    <property type="project" value="TreeGrafter"/>
</dbReference>
<keyword evidence="3" id="KW-0479">Metal-binding</keyword>
<evidence type="ECO:0000256" key="5">
    <source>
        <dbReference type="ARBA" id="ARBA00022833"/>
    </source>
</evidence>
<keyword evidence="7" id="KW-0472">Membrane</keyword>
<evidence type="ECO:0000256" key="6">
    <source>
        <dbReference type="ARBA" id="ARBA00022989"/>
    </source>
</evidence>
<gene>
    <name evidence="9" type="ORF">PLEPLA_LOCUS37352</name>
</gene>
<dbReference type="SMART" id="SM01328">
    <property type="entry name" value="zf-3CxxC"/>
    <property type="match status" value="1"/>
</dbReference>
<dbReference type="EMBL" id="CADEAL010004024">
    <property type="protein sequence ID" value="CAB1449667.1"/>
    <property type="molecule type" value="Genomic_DNA"/>
</dbReference>
<comment type="subcellular location">
    <subcellularLocation>
        <location evidence="1">Membrane</location>
        <topology evidence="1">Single-pass membrane protein</topology>
    </subcellularLocation>
</comment>
<feature type="domain" description="3CxxC-type" evidence="8">
    <location>
        <begin position="59"/>
        <end position="167"/>
    </location>
</feature>
<name>A0A9N7VHU7_PLEPL</name>
<reference evidence="9" key="1">
    <citation type="submission" date="2020-03" db="EMBL/GenBank/DDBJ databases">
        <authorList>
            <person name="Weist P."/>
        </authorList>
    </citation>
    <scope>NUCLEOTIDE SEQUENCE</scope>
</reference>
<dbReference type="GO" id="GO:0008270">
    <property type="term" value="F:zinc ion binding"/>
    <property type="evidence" value="ECO:0007669"/>
    <property type="project" value="UniProtKB-KW"/>
</dbReference>
<dbReference type="GO" id="GO:0031849">
    <property type="term" value="F:olfactory receptor binding"/>
    <property type="evidence" value="ECO:0007669"/>
    <property type="project" value="TreeGrafter"/>
</dbReference>
<dbReference type="PANTHER" id="PTHR14402:SF20">
    <property type="entry name" value="RECEPTOR-TRANSPORTING PROTEIN 2"/>
    <property type="match status" value="1"/>
</dbReference>
<dbReference type="PANTHER" id="PTHR14402">
    <property type="entry name" value="RECEPTOR TRANSPORTING PROTEIN"/>
    <property type="match status" value="1"/>
</dbReference>
<keyword evidence="5" id="KW-0862">Zinc</keyword>
<keyword evidence="6" id="KW-1133">Transmembrane helix</keyword>
<dbReference type="Proteomes" id="UP001153269">
    <property type="component" value="Unassembled WGS sequence"/>
</dbReference>
<accession>A0A9N7VHU7</accession>
<comment type="caution">
    <text evidence="9">The sequence shown here is derived from an EMBL/GenBank/DDBJ whole genome shotgun (WGS) entry which is preliminary data.</text>
</comment>
<dbReference type="InterPro" id="IPR027377">
    <property type="entry name" value="ZAR1/RTP1-5-like_Znf-3CxxC"/>
</dbReference>
<keyword evidence="2" id="KW-0812">Transmembrane</keyword>
<evidence type="ECO:0000256" key="2">
    <source>
        <dbReference type="ARBA" id="ARBA00022692"/>
    </source>
</evidence>
<evidence type="ECO:0000256" key="3">
    <source>
        <dbReference type="ARBA" id="ARBA00022723"/>
    </source>
</evidence>
<dbReference type="InterPro" id="IPR026096">
    <property type="entry name" value="R-trans_p"/>
</dbReference>
<evidence type="ECO:0000313" key="9">
    <source>
        <dbReference type="EMBL" id="CAB1449667.1"/>
    </source>
</evidence>
<evidence type="ECO:0000256" key="4">
    <source>
        <dbReference type="ARBA" id="ARBA00022771"/>
    </source>
</evidence>
<protein>
    <recommendedName>
        <fullName evidence="8">3CxxC-type domain-containing protein</fullName>
    </recommendedName>
</protein>
<dbReference type="Pfam" id="PF13695">
    <property type="entry name" value="Zn_ribbon_3CxxC"/>
    <property type="match status" value="1"/>
</dbReference>
<proteinExistence type="predicted"/>
<keyword evidence="10" id="KW-1185">Reference proteome</keyword>
<evidence type="ECO:0000313" key="10">
    <source>
        <dbReference type="Proteomes" id="UP001153269"/>
    </source>
</evidence>
<organism evidence="9 10">
    <name type="scientific">Pleuronectes platessa</name>
    <name type="common">European plaice</name>
    <dbReference type="NCBI Taxonomy" id="8262"/>
    <lineage>
        <taxon>Eukaryota</taxon>
        <taxon>Metazoa</taxon>
        <taxon>Chordata</taxon>
        <taxon>Craniata</taxon>
        <taxon>Vertebrata</taxon>
        <taxon>Euteleostomi</taxon>
        <taxon>Actinopterygii</taxon>
        <taxon>Neopterygii</taxon>
        <taxon>Teleostei</taxon>
        <taxon>Neoteleostei</taxon>
        <taxon>Acanthomorphata</taxon>
        <taxon>Carangaria</taxon>
        <taxon>Pleuronectiformes</taxon>
        <taxon>Pleuronectoidei</taxon>
        <taxon>Pleuronectidae</taxon>
        <taxon>Pleuronectes</taxon>
    </lineage>
</organism>
<dbReference type="GO" id="GO:0016020">
    <property type="term" value="C:membrane"/>
    <property type="evidence" value="ECO:0007669"/>
    <property type="project" value="UniProtKB-SubCell"/>
</dbReference>
<sequence length="250" mass="28384">MPVSTEWAPALWRDTFDEMLNEDNELDYGDQWTLNFSYSQSDTVTKEEQKRGWKVYCHKAHGDFKCSSCSKIWHSARIVVLFRYRLQKDRGTVIMRPFGQTCRSCGNKQFERPGFPQDEVEMALDRLFSKIRKNCYREESDDEDDSPREEKLTKPHESALCEACMAGICSQDKDKKVVLRAPSFLAATTTVGADRRLLFTPSGSITVVLAGSGGGREDGPAGKPQRLRVTAIRTMALDVRQFPSVRPVTE</sequence>
<dbReference type="GO" id="GO:0006612">
    <property type="term" value="P:protein targeting to membrane"/>
    <property type="evidence" value="ECO:0007669"/>
    <property type="project" value="TreeGrafter"/>
</dbReference>
<evidence type="ECO:0000259" key="8">
    <source>
        <dbReference type="SMART" id="SM01328"/>
    </source>
</evidence>
<dbReference type="AlphaFoldDB" id="A0A9N7VHU7"/>
<keyword evidence="4" id="KW-0863">Zinc-finger</keyword>